<dbReference type="eggNOG" id="COG4660">
    <property type="taxonomic scope" value="Bacteria"/>
</dbReference>
<evidence type="ECO:0000256" key="7">
    <source>
        <dbReference type="ARBA" id="ARBA00023136"/>
    </source>
</evidence>
<comment type="subunit">
    <text evidence="8">The complex is composed of six subunits: RnfA, RnfB, RnfC, RnfD, RnfE and RnfG.</text>
</comment>
<keyword evidence="7 8" id="KW-0472">Membrane</keyword>
<dbReference type="PIRSF" id="PIRSF006102">
    <property type="entry name" value="NQR_DE"/>
    <property type="match status" value="1"/>
</dbReference>
<dbReference type="GO" id="GO:0005886">
    <property type="term" value="C:plasma membrane"/>
    <property type="evidence" value="ECO:0007669"/>
    <property type="project" value="UniProtKB-SubCell"/>
</dbReference>
<dbReference type="RefSeq" id="WP_012159624.1">
    <property type="nucleotide sequence ID" value="NC_009922.1"/>
</dbReference>
<dbReference type="HAMAP" id="MF_00478">
    <property type="entry name" value="RsxE_RnfE"/>
    <property type="match status" value="1"/>
</dbReference>
<organism evidence="9 10">
    <name type="scientific">Alkaliphilus oremlandii (strain OhILAs)</name>
    <name type="common">Clostridium oremlandii (strain OhILAs)</name>
    <dbReference type="NCBI Taxonomy" id="350688"/>
    <lineage>
        <taxon>Bacteria</taxon>
        <taxon>Bacillati</taxon>
        <taxon>Bacillota</taxon>
        <taxon>Clostridia</taxon>
        <taxon>Peptostreptococcales</taxon>
        <taxon>Natronincolaceae</taxon>
        <taxon>Alkaliphilus</taxon>
    </lineage>
</organism>
<dbReference type="NCBIfam" id="NF009070">
    <property type="entry name" value="PRK12405.1"/>
    <property type="match status" value="1"/>
</dbReference>
<keyword evidence="5 8" id="KW-0249">Electron transport</keyword>
<dbReference type="Pfam" id="PF02508">
    <property type="entry name" value="Rnf-Nqr"/>
    <property type="match status" value="1"/>
</dbReference>
<dbReference type="InterPro" id="IPR010968">
    <property type="entry name" value="RnfE"/>
</dbReference>
<comment type="caution">
    <text evidence="8">Lacks conserved residue(s) required for the propagation of feature annotation.</text>
</comment>
<accession>A8MHN0</accession>
<dbReference type="OrthoDB" id="9790976at2"/>
<dbReference type="EC" id="7.-.-.-" evidence="8"/>
<keyword evidence="3 8" id="KW-0812">Transmembrane</keyword>
<evidence type="ECO:0000256" key="2">
    <source>
        <dbReference type="ARBA" id="ARBA00022448"/>
    </source>
</evidence>
<name>A8MHN0_ALKOO</name>
<keyword evidence="6 8" id="KW-1133">Transmembrane helix</keyword>
<feature type="transmembrane region" description="Helical" evidence="8">
    <location>
        <begin position="96"/>
        <end position="114"/>
    </location>
</feature>
<keyword evidence="8" id="KW-1003">Cell membrane</keyword>
<evidence type="ECO:0000256" key="5">
    <source>
        <dbReference type="ARBA" id="ARBA00022982"/>
    </source>
</evidence>
<dbReference type="PANTHER" id="PTHR30586:SF0">
    <property type="entry name" value="ION-TRANSLOCATING OXIDOREDUCTASE COMPLEX SUBUNIT E"/>
    <property type="match status" value="1"/>
</dbReference>
<feature type="transmembrane region" description="Helical" evidence="8">
    <location>
        <begin position="169"/>
        <end position="194"/>
    </location>
</feature>
<comment type="function">
    <text evidence="8">Part of a membrane-bound complex that couples electron transfer with translocation of ions across the membrane.</text>
</comment>
<protein>
    <recommendedName>
        <fullName evidence="8">Ion-translocating oxidoreductase complex subunit E</fullName>
        <ecNumber evidence="8">7.-.-.-</ecNumber>
    </recommendedName>
    <alternativeName>
        <fullName evidence="8">Rnf electron transport complex subunit E</fullName>
    </alternativeName>
</protein>
<keyword evidence="10" id="KW-1185">Reference proteome</keyword>
<evidence type="ECO:0000256" key="6">
    <source>
        <dbReference type="ARBA" id="ARBA00022989"/>
    </source>
</evidence>
<comment type="subcellular location">
    <subcellularLocation>
        <location evidence="8">Cell membrane</location>
        <topology evidence="8">Multi-pass membrane protein</topology>
    </subcellularLocation>
    <subcellularLocation>
        <location evidence="1">Endomembrane system</location>
        <topology evidence="1">Multi-pass membrane protein</topology>
    </subcellularLocation>
</comment>
<dbReference type="PANTHER" id="PTHR30586">
    <property type="entry name" value="ELECTRON TRANSPORT COMPLEX PROTEIN RNFE"/>
    <property type="match status" value="1"/>
</dbReference>
<dbReference type="GO" id="GO:0012505">
    <property type="term" value="C:endomembrane system"/>
    <property type="evidence" value="ECO:0007669"/>
    <property type="project" value="UniProtKB-SubCell"/>
</dbReference>
<feature type="transmembrane region" description="Helical" evidence="8">
    <location>
        <begin position="37"/>
        <end position="58"/>
    </location>
</feature>
<evidence type="ECO:0000256" key="4">
    <source>
        <dbReference type="ARBA" id="ARBA00022967"/>
    </source>
</evidence>
<keyword evidence="2 8" id="KW-0813">Transport</keyword>
<evidence type="ECO:0000256" key="8">
    <source>
        <dbReference type="HAMAP-Rule" id="MF_00478"/>
    </source>
</evidence>
<evidence type="ECO:0000313" key="10">
    <source>
        <dbReference type="Proteomes" id="UP000000269"/>
    </source>
</evidence>
<comment type="similarity">
    <text evidence="8">Belongs to the NqrDE/RnfAE family.</text>
</comment>
<keyword evidence="4 8" id="KW-1278">Translocase</keyword>
<evidence type="ECO:0000256" key="3">
    <source>
        <dbReference type="ARBA" id="ARBA00022692"/>
    </source>
</evidence>
<evidence type="ECO:0000256" key="1">
    <source>
        <dbReference type="ARBA" id="ARBA00004127"/>
    </source>
</evidence>
<dbReference type="HOGENOM" id="CLU_046659_1_1_9"/>
<reference evidence="10" key="1">
    <citation type="submission" date="2007-10" db="EMBL/GenBank/DDBJ databases">
        <title>Complete genome of Alkaliphilus oremlandii OhILAs.</title>
        <authorList>
            <person name="Copeland A."/>
            <person name="Lucas S."/>
            <person name="Lapidus A."/>
            <person name="Barry K."/>
            <person name="Detter J.C."/>
            <person name="Glavina del Rio T."/>
            <person name="Hammon N."/>
            <person name="Israni S."/>
            <person name="Dalin E."/>
            <person name="Tice H."/>
            <person name="Pitluck S."/>
            <person name="Chain P."/>
            <person name="Malfatti S."/>
            <person name="Shin M."/>
            <person name="Vergez L."/>
            <person name="Schmutz J."/>
            <person name="Larimer F."/>
            <person name="Land M."/>
            <person name="Hauser L."/>
            <person name="Kyrpides N."/>
            <person name="Mikhailova N."/>
            <person name="Stolz J.F."/>
            <person name="Dawson A."/>
            <person name="Fisher E."/>
            <person name="Crable B."/>
            <person name="Perera E."/>
            <person name="Lisak J."/>
            <person name="Ranganathan M."/>
            <person name="Basu P."/>
            <person name="Richardson P."/>
        </authorList>
    </citation>
    <scope>NUCLEOTIDE SEQUENCE [LARGE SCALE GENOMIC DNA]</scope>
    <source>
        <strain evidence="10">OhILAs</strain>
    </source>
</reference>
<dbReference type="NCBIfam" id="TIGR01948">
    <property type="entry name" value="rnfE"/>
    <property type="match status" value="1"/>
</dbReference>
<dbReference type="KEGG" id="aoe:Clos_1772"/>
<feature type="transmembrane region" description="Helical" evidence="8">
    <location>
        <begin position="70"/>
        <end position="90"/>
    </location>
</feature>
<proteinExistence type="inferred from homology"/>
<dbReference type="InterPro" id="IPR003667">
    <property type="entry name" value="NqrDE/RnfAE"/>
</dbReference>
<dbReference type="STRING" id="350688.Clos_1772"/>
<sequence length="199" mass="21063">MSIKKVFNDGLIFNNPTFVQVLGMCPTLAVTTSATNGLGMGLATTAVLIGSNMVISMLRKVIPDQIRIPAFVVVIATFVTIIEMLMQAYVTPLYEALGIFLPLIVVNCIILARAEAFAFKNSIFVSAVDGIGNGLGFALALTILGSIRELIGAGSIFGKQIMWSSYEPFAIMTQAPGAFLVLGLLLALFGSLAAKQKNA</sequence>
<evidence type="ECO:0000313" key="9">
    <source>
        <dbReference type="EMBL" id="ABW19312.1"/>
    </source>
</evidence>
<gene>
    <name evidence="8" type="primary">rnfE</name>
    <name evidence="9" type="ordered locus">Clos_1772</name>
</gene>
<dbReference type="GO" id="GO:0022900">
    <property type="term" value="P:electron transport chain"/>
    <property type="evidence" value="ECO:0007669"/>
    <property type="project" value="UniProtKB-UniRule"/>
</dbReference>
<dbReference type="AlphaFoldDB" id="A8MHN0"/>
<dbReference type="Proteomes" id="UP000000269">
    <property type="component" value="Chromosome"/>
</dbReference>
<dbReference type="EMBL" id="CP000853">
    <property type="protein sequence ID" value="ABW19312.1"/>
    <property type="molecule type" value="Genomic_DNA"/>
</dbReference>